<evidence type="ECO:0000256" key="1">
    <source>
        <dbReference type="ARBA" id="ARBA00004613"/>
    </source>
</evidence>
<reference evidence="6" key="2">
    <citation type="submission" date="2021-02" db="UniProtKB">
        <authorList>
            <consortium name="EnsemblMetazoa"/>
        </authorList>
    </citation>
    <scope>IDENTIFICATION</scope>
    <source>
        <strain evidence="6">JHB</strain>
    </source>
</reference>
<dbReference type="EnsemblMetazoa" id="CPIJ013286-RA">
    <property type="protein sequence ID" value="CPIJ013286-PA"/>
    <property type="gene ID" value="CPIJ013286"/>
</dbReference>
<dbReference type="GO" id="GO:0034116">
    <property type="term" value="P:positive regulation of heterotypic cell-cell adhesion"/>
    <property type="evidence" value="ECO:0007669"/>
    <property type="project" value="TreeGrafter"/>
</dbReference>
<dbReference type="InterPro" id="IPR037579">
    <property type="entry name" value="FIB_ANG-like"/>
</dbReference>
<evidence type="ECO:0000313" key="5">
    <source>
        <dbReference type="EMBL" id="EDS38896.1"/>
    </source>
</evidence>
<accession>B0X1W6</accession>
<dbReference type="EMBL" id="DS232272">
    <property type="protein sequence ID" value="EDS38896.1"/>
    <property type="molecule type" value="Genomic_DNA"/>
</dbReference>
<dbReference type="GO" id="GO:0005201">
    <property type="term" value="F:extracellular matrix structural constituent"/>
    <property type="evidence" value="ECO:0007669"/>
    <property type="project" value="TreeGrafter"/>
</dbReference>
<dbReference type="HOGENOM" id="CLU_736210_0_0_1"/>
<dbReference type="InParanoid" id="B0X1W6"/>
<dbReference type="Gene3D" id="3.90.215.10">
    <property type="entry name" value="Gamma Fibrinogen, chain A, domain 1"/>
    <property type="match status" value="2"/>
</dbReference>
<dbReference type="PANTHER" id="PTHR47221:SF7">
    <property type="entry name" value="FIBRINOGEN BETA CHAIN"/>
    <property type="match status" value="1"/>
</dbReference>
<gene>
    <name evidence="6" type="primary">6046429</name>
    <name evidence="5" type="ORF">CpipJ_CPIJ013286</name>
</gene>
<dbReference type="STRING" id="7176.B0X1W6"/>
<keyword evidence="2" id="KW-0964">Secreted</keyword>
<keyword evidence="7" id="KW-1185">Reference proteome</keyword>
<dbReference type="SUPFAM" id="SSF56496">
    <property type="entry name" value="Fibrinogen C-terminal domain-like"/>
    <property type="match status" value="2"/>
</dbReference>
<dbReference type="OrthoDB" id="6145874at2759"/>
<dbReference type="eggNOG" id="KOG2579">
    <property type="taxonomic scope" value="Eukaryota"/>
</dbReference>
<organism>
    <name type="scientific">Culex quinquefasciatus</name>
    <name type="common">Southern house mosquito</name>
    <name type="synonym">Culex pungens</name>
    <dbReference type="NCBI Taxonomy" id="7176"/>
    <lineage>
        <taxon>Eukaryota</taxon>
        <taxon>Metazoa</taxon>
        <taxon>Ecdysozoa</taxon>
        <taxon>Arthropoda</taxon>
        <taxon>Hexapoda</taxon>
        <taxon>Insecta</taxon>
        <taxon>Pterygota</taxon>
        <taxon>Neoptera</taxon>
        <taxon>Endopterygota</taxon>
        <taxon>Diptera</taxon>
        <taxon>Nematocera</taxon>
        <taxon>Culicoidea</taxon>
        <taxon>Culicidae</taxon>
        <taxon>Culicinae</taxon>
        <taxon>Culicini</taxon>
        <taxon>Culex</taxon>
        <taxon>Culex</taxon>
    </lineage>
</organism>
<protein>
    <submittedName>
        <fullName evidence="5 6">Fibrinogen and fibronectin</fullName>
    </submittedName>
</protein>
<name>B0X1W6_CULQU</name>
<proteinExistence type="predicted"/>
<feature type="domain" description="Fibrinogen C-terminal" evidence="4">
    <location>
        <begin position="181"/>
        <end position="346"/>
    </location>
</feature>
<dbReference type="InterPro" id="IPR036056">
    <property type="entry name" value="Fibrinogen-like_C"/>
</dbReference>
<comment type="subcellular location">
    <subcellularLocation>
        <location evidence="1">Secreted</location>
    </subcellularLocation>
</comment>
<sequence>MDLITGDETQLQGATLGCKVLEQRLDELQATKIARLYTKSGAHECETSEISVKYFLQQPINSSVIPMVCDADAFGGGWLVIQQRLHGGLSFQRDWQEYKNGFGTVGKSNEFWLGLERMHRLTKNEPCELVIELRDESGRYGYARYSGFKVAGEDDSYRLSDDLSFVEGSSIVDNMIGSRRPDVKPFIENCNEVEKSGTNFFRPAGFSEIFPVLCVAEAYGGGWVVLQQRINGTENFNRDWNDYKHGFGTVGKSTEFWLGLEQMHQITNRYPYELLIEVKNEEGQHGYATFSKFKVADESDGYRLFDEFRWSEGMINFGLQLSHGEKFSTYDKDNDKSEENCGSLYKKTSMARTRKTPKLIEVFSGMIGLKLQLTAE</sequence>
<dbReference type="SMART" id="SM00186">
    <property type="entry name" value="FBG"/>
    <property type="match status" value="2"/>
</dbReference>
<dbReference type="Pfam" id="PF00147">
    <property type="entry name" value="Fibrinogen_C"/>
    <property type="match status" value="2"/>
</dbReference>
<feature type="domain" description="Fibrinogen C-terminal" evidence="4">
    <location>
        <begin position="36"/>
        <end position="160"/>
    </location>
</feature>
<evidence type="ECO:0000313" key="7">
    <source>
        <dbReference type="Proteomes" id="UP000002320"/>
    </source>
</evidence>
<dbReference type="GO" id="GO:0005577">
    <property type="term" value="C:fibrinogen complex"/>
    <property type="evidence" value="ECO:0007669"/>
    <property type="project" value="TreeGrafter"/>
</dbReference>
<dbReference type="KEGG" id="cqu:CpipJ_CPIJ013286"/>
<dbReference type="VEuPathDB" id="VectorBase:CPIJ013286"/>
<reference evidence="5" key="1">
    <citation type="submission" date="2007-03" db="EMBL/GenBank/DDBJ databases">
        <title>Annotation of Culex pipiens quinquefasciatus.</title>
        <authorList>
            <consortium name="The Broad Institute Genome Sequencing Platform"/>
            <person name="Atkinson P.W."/>
            <person name="Hemingway J."/>
            <person name="Christensen B.M."/>
            <person name="Higgs S."/>
            <person name="Kodira C."/>
            <person name="Hannick L."/>
            <person name="Megy K."/>
            <person name="O'Leary S."/>
            <person name="Pearson M."/>
            <person name="Haas B.J."/>
            <person name="Mauceli E."/>
            <person name="Wortman J.R."/>
            <person name="Lee N.H."/>
            <person name="Guigo R."/>
            <person name="Stanke M."/>
            <person name="Alvarado L."/>
            <person name="Amedeo P."/>
            <person name="Antoine C.H."/>
            <person name="Arensburger P."/>
            <person name="Bidwell S.L."/>
            <person name="Crawford M."/>
            <person name="Camaro F."/>
            <person name="Devon K."/>
            <person name="Engels R."/>
            <person name="Hammond M."/>
            <person name="Howarth C."/>
            <person name="Koehrsen M."/>
            <person name="Lawson D."/>
            <person name="Montgomery P."/>
            <person name="Nene V."/>
            <person name="Nusbaum C."/>
            <person name="Puiu D."/>
            <person name="Romero-Severson J."/>
            <person name="Severson D.W."/>
            <person name="Shumway M."/>
            <person name="Sisk P."/>
            <person name="Stolte C."/>
            <person name="Zeng Q."/>
            <person name="Eisenstadt E."/>
            <person name="Fraser-Liggett C."/>
            <person name="Strausberg R."/>
            <person name="Galagan J."/>
            <person name="Birren B."/>
            <person name="Collins F.H."/>
        </authorList>
    </citation>
    <scope>NUCLEOTIDE SEQUENCE [LARGE SCALE GENOMIC DNA]</scope>
    <source>
        <strain evidence="5">JHB</strain>
    </source>
</reference>
<dbReference type="AlphaFoldDB" id="B0X1W6"/>
<evidence type="ECO:0000259" key="4">
    <source>
        <dbReference type="PROSITE" id="PS51406"/>
    </source>
</evidence>
<dbReference type="InterPro" id="IPR002181">
    <property type="entry name" value="Fibrinogen_a/b/g_C_dom"/>
</dbReference>
<evidence type="ECO:0000256" key="2">
    <source>
        <dbReference type="ARBA" id="ARBA00022525"/>
    </source>
</evidence>
<dbReference type="PROSITE" id="PS51406">
    <property type="entry name" value="FIBRINOGEN_C_2"/>
    <property type="match status" value="2"/>
</dbReference>
<keyword evidence="3" id="KW-1015">Disulfide bond</keyword>
<dbReference type="Gene3D" id="4.10.530.10">
    <property type="entry name" value="Gamma-fibrinogen Carboxyl Terminal Fragment, domain 2"/>
    <property type="match status" value="1"/>
</dbReference>
<dbReference type="Proteomes" id="UP000002320">
    <property type="component" value="Unassembled WGS sequence"/>
</dbReference>
<dbReference type="VEuPathDB" id="VectorBase:CQUJHB014746"/>
<dbReference type="InterPro" id="IPR014716">
    <property type="entry name" value="Fibrinogen_a/b/g_C_1"/>
</dbReference>
<evidence type="ECO:0000313" key="6">
    <source>
        <dbReference type="EnsemblMetazoa" id="CPIJ013286-PA"/>
    </source>
</evidence>
<evidence type="ECO:0000256" key="3">
    <source>
        <dbReference type="ARBA" id="ARBA00023157"/>
    </source>
</evidence>
<dbReference type="GO" id="GO:0030674">
    <property type="term" value="F:protein-macromolecule adaptor activity"/>
    <property type="evidence" value="ECO:0007669"/>
    <property type="project" value="TreeGrafter"/>
</dbReference>
<dbReference type="VEuPathDB" id="VectorBase:CQUJHB004036"/>
<dbReference type="PANTHER" id="PTHR47221">
    <property type="entry name" value="FIBRINOGEN ALPHA CHAIN"/>
    <property type="match status" value="1"/>
</dbReference>